<dbReference type="InterPro" id="IPR033644">
    <property type="entry name" value="Ferrochelatase_C"/>
</dbReference>
<evidence type="ECO:0000313" key="10">
    <source>
        <dbReference type="Proteomes" id="UP000004169"/>
    </source>
</evidence>
<keyword evidence="2 7" id="KW-0408">Iron</keyword>
<dbReference type="PANTHER" id="PTHR11108">
    <property type="entry name" value="FERROCHELATASE"/>
    <property type="match status" value="1"/>
</dbReference>
<dbReference type="RefSeq" id="WP_002728904.1">
    <property type="nucleotide sequence ID" value="NZ_CAHP01000021.1"/>
</dbReference>
<evidence type="ECO:0000256" key="6">
    <source>
        <dbReference type="ARBA" id="ARBA00024536"/>
    </source>
</evidence>
<keyword evidence="7" id="KW-0479">Metal-binding</keyword>
<keyword evidence="7 8" id="KW-0963">Cytoplasm</keyword>
<dbReference type="GO" id="GO:0004325">
    <property type="term" value="F:ferrochelatase activity"/>
    <property type="evidence" value="ECO:0007669"/>
    <property type="project" value="UniProtKB-UniRule"/>
</dbReference>
<comment type="subcellular location">
    <subcellularLocation>
        <location evidence="7 8">Cytoplasm</location>
    </subcellularLocation>
</comment>
<keyword evidence="10" id="KW-1185">Reference proteome</keyword>
<evidence type="ECO:0000256" key="8">
    <source>
        <dbReference type="RuleBase" id="RU000607"/>
    </source>
</evidence>
<evidence type="ECO:0000256" key="4">
    <source>
        <dbReference type="ARBA" id="ARBA00023239"/>
    </source>
</evidence>
<comment type="catalytic activity">
    <reaction evidence="6">
        <text>Fe-coproporphyrin III + 2 H(+) = coproporphyrin III + Fe(2+)</text>
        <dbReference type="Rhea" id="RHEA:49572"/>
        <dbReference type="ChEBI" id="CHEBI:15378"/>
        <dbReference type="ChEBI" id="CHEBI:29033"/>
        <dbReference type="ChEBI" id="CHEBI:68438"/>
        <dbReference type="ChEBI" id="CHEBI:131725"/>
        <dbReference type="EC" id="4.99.1.9"/>
    </reaction>
    <physiologicalReaction direction="right-to-left" evidence="6">
        <dbReference type="Rhea" id="RHEA:49574"/>
    </physiologicalReaction>
</comment>
<evidence type="ECO:0000256" key="2">
    <source>
        <dbReference type="ARBA" id="ARBA00023004"/>
    </source>
</evidence>
<dbReference type="InterPro" id="IPR001015">
    <property type="entry name" value="Ferrochelatase"/>
</dbReference>
<dbReference type="GO" id="GO:0005737">
    <property type="term" value="C:cytoplasm"/>
    <property type="evidence" value="ECO:0007669"/>
    <property type="project" value="UniProtKB-SubCell"/>
</dbReference>
<evidence type="ECO:0000256" key="3">
    <source>
        <dbReference type="ARBA" id="ARBA00023133"/>
    </source>
</evidence>
<dbReference type="PROSITE" id="PS00534">
    <property type="entry name" value="FERROCHELATASE"/>
    <property type="match status" value="1"/>
</dbReference>
<dbReference type="InterPro" id="IPR033659">
    <property type="entry name" value="Ferrochelatase_N"/>
</dbReference>
<reference evidence="9 10" key="1">
    <citation type="journal article" date="2012" name="J. Bacteriol.">
        <title>Draft Genome Sequence of the Purple Photosynthetic Bacterium Phaeospirillum molischianum DSM120, a Particularly Versatile Bacterium.</title>
        <authorList>
            <person name="Duquesne K."/>
            <person name="Prima V."/>
            <person name="Ji B."/>
            <person name="Rouy Z."/>
            <person name="Medigue C."/>
            <person name="Talla E."/>
            <person name="Sturgis J.N."/>
        </authorList>
    </citation>
    <scope>NUCLEOTIDE SEQUENCE [LARGE SCALE GENOMIC DNA]</scope>
    <source>
        <strain evidence="10">DSM120</strain>
    </source>
</reference>
<dbReference type="SUPFAM" id="SSF53800">
    <property type="entry name" value="Chelatase"/>
    <property type="match status" value="1"/>
</dbReference>
<dbReference type="EMBL" id="CAHP01000021">
    <property type="protein sequence ID" value="CCG41642.1"/>
    <property type="molecule type" value="Genomic_DNA"/>
</dbReference>
<comment type="pathway">
    <text evidence="7 8">Porphyrin-containing compound metabolism; protoheme biosynthesis; protoheme from protoporphyrin-IX: step 1/1.</text>
</comment>
<keyword evidence="4 7" id="KW-0456">Lyase</keyword>
<evidence type="ECO:0000313" key="9">
    <source>
        <dbReference type="EMBL" id="CCG41642.1"/>
    </source>
</evidence>
<sequence length="343" mass="37772">MMTDAAGSRTAVVLFNLGGPDSPEAVEPFLFNLFNDRAIIDVPAPLRWLIAKMISKRRAPAARDIYANLGGRSPLVAQTEAQARELEQLLGPGYRCFIAMRYWHPFTSETVESVKAWKADKVVLLPLYPQFSMTTAGSSLKEWKSQAKRLRLRIPSRLSCCYPTQRYMVEALADLVRLGYEEAKAQGTPRILFSAHSLPKKMIDNGDPYQAQVEQTTQAVAKATGIPDLDWALCYQSRVGSMEWIGPSIQSELERAGQDHVPVVVVPVAFVSEHSETLVELDIEYRQQAEALGIPGYIRVPALGCHPFFIKALAEVVRDPKSGSGKGGCSSLGQTCLGRGCQC</sequence>
<dbReference type="UniPathway" id="UPA00252">
    <property type="reaction ID" value="UER00325"/>
</dbReference>
<organism evidence="9 10">
    <name type="scientific">Magnetospirillum molischianum DSM 120</name>
    <dbReference type="NCBI Taxonomy" id="1150626"/>
    <lineage>
        <taxon>Bacteria</taxon>
        <taxon>Pseudomonadati</taxon>
        <taxon>Pseudomonadota</taxon>
        <taxon>Alphaproteobacteria</taxon>
        <taxon>Rhodospirillales</taxon>
        <taxon>Rhodospirillaceae</taxon>
        <taxon>Magnetospirillum</taxon>
    </lineage>
</organism>
<proteinExistence type="inferred from homology"/>
<dbReference type="NCBIfam" id="TIGR00109">
    <property type="entry name" value="hemH"/>
    <property type="match status" value="1"/>
</dbReference>
<dbReference type="CDD" id="cd00419">
    <property type="entry name" value="Ferrochelatase_C"/>
    <property type="match status" value="1"/>
</dbReference>
<evidence type="ECO:0000256" key="1">
    <source>
        <dbReference type="ARBA" id="ARBA00007718"/>
    </source>
</evidence>
<dbReference type="eggNOG" id="COG0276">
    <property type="taxonomic scope" value="Bacteria"/>
</dbReference>
<keyword evidence="5 7" id="KW-0627">Porphyrin biosynthesis</keyword>
<dbReference type="STRING" id="1150626.PHAMO_280176"/>
<gene>
    <name evidence="7 9" type="primary">hemH</name>
    <name evidence="9" type="ORF">PHAMO_280176</name>
</gene>
<feature type="binding site" evidence="7">
    <location>
        <position position="196"/>
    </location>
    <ligand>
        <name>Fe(2+)</name>
        <dbReference type="ChEBI" id="CHEBI:29033"/>
    </ligand>
</feature>
<keyword evidence="3 7" id="KW-0350">Heme biosynthesis</keyword>
<evidence type="ECO:0000256" key="5">
    <source>
        <dbReference type="ARBA" id="ARBA00023244"/>
    </source>
</evidence>
<dbReference type="Proteomes" id="UP000004169">
    <property type="component" value="Unassembled WGS sequence"/>
</dbReference>
<dbReference type="CDD" id="cd03411">
    <property type="entry name" value="Ferrochelatase_N"/>
    <property type="match status" value="1"/>
</dbReference>
<comment type="catalytic activity">
    <reaction evidence="7 8">
        <text>heme b + 2 H(+) = protoporphyrin IX + Fe(2+)</text>
        <dbReference type="Rhea" id="RHEA:22584"/>
        <dbReference type="ChEBI" id="CHEBI:15378"/>
        <dbReference type="ChEBI" id="CHEBI:29033"/>
        <dbReference type="ChEBI" id="CHEBI:57306"/>
        <dbReference type="ChEBI" id="CHEBI:60344"/>
        <dbReference type="EC" id="4.98.1.1"/>
    </reaction>
</comment>
<dbReference type="InterPro" id="IPR019772">
    <property type="entry name" value="Ferrochelatase_AS"/>
</dbReference>
<protein>
    <recommendedName>
        <fullName evidence="7 8">Ferrochelatase</fullName>
        <ecNumber evidence="7 8">4.98.1.1</ecNumber>
    </recommendedName>
    <alternativeName>
        <fullName evidence="7">Heme synthase</fullName>
    </alternativeName>
    <alternativeName>
        <fullName evidence="7">Protoheme ferro-lyase</fullName>
    </alternativeName>
</protein>
<feature type="binding site" evidence="7">
    <location>
        <position position="276"/>
    </location>
    <ligand>
        <name>Fe(2+)</name>
        <dbReference type="ChEBI" id="CHEBI:29033"/>
    </ligand>
</feature>
<dbReference type="HAMAP" id="MF_00323">
    <property type="entry name" value="Ferrochelatase"/>
    <property type="match status" value="1"/>
</dbReference>
<dbReference type="Pfam" id="PF00762">
    <property type="entry name" value="Ferrochelatase"/>
    <property type="match status" value="1"/>
</dbReference>
<name>H8FTF4_MAGML</name>
<dbReference type="Gene3D" id="3.40.50.1400">
    <property type="match status" value="2"/>
</dbReference>
<evidence type="ECO:0000256" key="7">
    <source>
        <dbReference type="HAMAP-Rule" id="MF_00323"/>
    </source>
</evidence>
<comment type="caution">
    <text evidence="9">The sequence shown here is derived from an EMBL/GenBank/DDBJ whole genome shotgun (WGS) entry which is preliminary data.</text>
</comment>
<dbReference type="GO" id="GO:0046872">
    <property type="term" value="F:metal ion binding"/>
    <property type="evidence" value="ECO:0007669"/>
    <property type="project" value="UniProtKB-KW"/>
</dbReference>
<dbReference type="AlphaFoldDB" id="H8FTF4"/>
<dbReference type="EC" id="4.98.1.1" evidence="7 8"/>
<dbReference type="PANTHER" id="PTHR11108:SF1">
    <property type="entry name" value="FERROCHELATASE, MITOCHONDRIAL"/>
    <property type="match status" value="1"/>
</dbReference>
<comment type="similarity">
    <text evidence="1 7 8">Belongs to the ferrochelatase family.</text>
</comment>
<comment type="function">
    <text evidence="7 8">Catalyzes the ferrous insertion into protoporphyrin IX.</text>
</comment>
<dbReference type="GO" id="GO:0006783">
    <property type="term" value="P:heme biosynthetic process"/>
    <property type="evidence" value="ECO:0007669"/>
    <property type="project" value="UniProtKB-UniRule"/>
</dbReference>
<accession>H8FTF4</accession>